<dbReference type="CDD" id="cd23659">
    <property type="entry name" value="USP_At3g01520-like"/>
    <property type="match status" value="1"/>
</dbReference>
<dbReference type="InterPro" id="IPR014729">
    <property type="entry name" value="Rossmann-like_a/b/a_fold"/>
</dbReference>
<dbReference type="Gene3D" id="3.40.50.620">
    <property type="entry name" value="HUPs"/>
    <property type="match status" value="1"/>
</dbReference>
<dbReference type="AlphaFoldDB" id="A0A507C4S2"/>
<evidence type="ECO:0000313" key="4">
    <source>
        <dbReference type="Proteomes" id="UP000319731"/>
    </source>
</evidence>
<feature type="region of interest" description="Disordered" evidence="1">
    <location>
        <begin position="179"/>
        <end position="202"/>
    </location>
</feature>
<feature type="domain" description="UspA" evidence="2">
    <location>
        <begin position="22"/>
        <end position="162"/>
    </location>
</feature>
<name>A0A507C4S2_9FUNG</name>
<accession>A0A507C4S2</accession>
<evidence type="ECO:0000256" key="1">
    <source>
        <dbReference type="SAM" id="MobiDB-lite"/>
    </source>
</evidence>
<dbReference type="InterPro" id="IPR006015">
    <property type="entry name" value="Universal_stress_UspA"/>
</dbReference>
<dbReference type="RefSeq" id="XP_031024196.1">
    <property type="nucleotide sequence ID" value="XM_031169883.1"/>
</dbReference>
<comment type="caution">
    <text evidence="3">The sequence shown here is derived from an EMBL/GenBank/DDBJ whole genome shotgun (WGS) entry which is preliminary data.</text>
</comment>
<dbReference type="EMBL" id="QEAO01000023">
    <property type="protein sequence ID" value="TPX33124.1"/>
    <property type="molecule type" value="Genomic_DNA"/>
</dbReference>
<reference evidence="3 4" key="1">
    <citation type="journal article" date="2019" name="Sci. Rep.">
        <title>Comparative genomics of chytrid fungi reveal insights into the obligate biotrophic and pathogenic lifestyle of Synchytrium endobioticum.</title>
        <authorList>
            <person name="van de Vossenberg B.T.L.H."/>
            <person name="Warris S."/>
            <person name="Nguyen H.D.T."/>
            <person name="van Gent-Pelzer M.P.E."/>
            <person name="Joly D.L."/>
            <person name="van de Geest H.C."/>
            <person name="Bonants P.J.M."/>
            <person name="Smith D.S."/>
            <person name="Levesque C.A."/>
            <person name="van der Lee T.A.J."/>
        </authorList>
    </citation>
    <scope>NUCLEOTIDE SEQUENCE [LARGE SCALE GENOMIC DNA]</scope>
    <source>
        <strain evidence="3 4">JEL517</strain>
    </source>
</reference>
<gene>
    <name evidence="3" type="ORF">SmJEL517_g03955</name>
</gene>
<evidence type="ECO:0000313" key="3">
    <source>
        <dbReference type="EMBL" id="TPX33124.1"/>
    </source>
</evidence>
<dbReference type="Pfam" id="PF00582">
    <property type="entry name" value="Usp"/>
    <property type="match status" value="1"/>
</dbReference>
<evidence type="ECO:0000259" key="2">
    <source>
        <dbReference type="Pfam" id="PF00582"/>
    </source>
</evidence>
<dbReference type="GeneID" id="42005180"/>
<dbReference type="PANTHER" id="PTHR46100:SF4">
    <property type="entry name" value="USPA DOMAIN-CONTAINING PROTEIN"/>
    <property type="match status" value="1"/>
</dbReference>
<dbReference type="PRINTS" id="PR01438">
    <property type="entry name" value="UNVRSLSTRESS"/>
</dbReference>
<organism evidence="3 4">
    <name type="scientific">Synchytrium microbalum</name>
    <dbReference type="NCBI Taxonomy" id="1806994"/>
    <lineage>
        <taxon>Eukaryota</taxon>
        <taxon>Fungi</taxon>
        <taxon>Fungi incertae sedis</taxon>
        <taxon>Chytridiomycota</taxon>
        <taxon>Chytridiomycota incertae sedis</taxon>
        <taxon>Chytridiomycetes</taxon>
        <taxon>Synchytriales</taxon>
        <taxon>Synchytriaceae</taxon>
        <taxon>Synchytrium</taxon>
    </lineage>
</organism>
<dbReference type="STRING" id="1806994.A0A507C4S2"/>
<proteinExistence type="predicted"/>
<dbReference type="PANTHER" id="PTHR46100">
    <property type="entry name" value="IMP2'P"/>
    <property type="match status" value="1"/>
</dbReference>
<dbReference type="Proteomes" id="UP000319731">
    <property type="component" value="Unassembled WGS sequence"/>
</dbReference>
<sequence length="202" mass="20605">MTIPTLPSMPTTTAPEVATSSFRKILVGVDESEHGIGALKFAINEVARDNDDIILVNARGPGGLLMNADAKKEHDDKEVLEGKVKLGGILNDLIAASGKKLGGVVNVEVGDSRSVLMSAVDTFKPTIAVVGARGISGVKALLLGSTSTFLIHNSEVPVIVVRNYPKLDGAAAAATGTTTATSTAAHPTGSVATPLATAPVSR</sequence>
<dbReference type="SUPFAM" id="SSF52402">
    <property type="entry name" value="Adenine nucleotide alpha hydrolases-like"/>
    <property type="match status" value="1"/>
</dbReference>
<dbReference type="InterPro" id="IPR006016">
    <property type="entry name" value="UspA"/>
</dbReference>
<protein>
    <recommendedName>
        <fullName evidence="2">UspA domain-containing protein</fullName>
    </recommendedName>
</protein>
<dbReference type="OrthoDB" id="843225at2759"/>
<keyword evidence="4" id="KW-1185">Reference proteome</keyword>